<accession>A0A553PB15</accession>
<dbReference type="CDD" id="cd09631">
    <property type="entry name" value="DOMON_DOH"/>
    <property type="match status" value="1"/>
</dbReference>
<reference evidence="6 7" key="1">
    <citation type="journal article" date="2018" name="Nat. Ecol. Evol.">
        <title>Genomic signatures of mitonuclear coevolution across populations of Tigriopus californicus.</title>
        <authorList>
            <person name="Barreto F.S."/>
            <person name="Watson E.T."/>
            <person name="Lima T.G."/>
            <person name="Willett C.S."/>
            <person name="Edmands S."/>
            <person name="Li W."/>
            <person name="Burton R.S."/>
        </authorList>
    </citation>
    <scope>NUCLEOTIDE SEQUENCE [LARGE SCALE GENOMIC DNA]</scope>
    <source>
        <strain evidence="6 7">San Diego</strain>
    </source>
</reference>
<feature type="signal peptide" evidence="3">
    <location>
        <begin position="1"/>
        <end position="23"/>
    </location>
</feature>
<keyword evidence="2" id="KW-1133">Transmembrane helix</keyword>
<feature type="domain" description="DOMON" evidence="4">
    <location>
        <begin position="286"/>
        <end position="420"/>
    </location>
</feature>
<evidence type="ECO:0000313" key="7">
    <source>
        <dbReference type="Proteomes" id="UP000318571"/>
    </source>
</evidence>
<keyword evidence="2" id="KW-0812">Transmembrane</keyword>
<dbReference type="Proteomes" id="UP000318571">
    <property type="component" value="Chromosome 2"/>
</dbReference>
<dbReference type="EMBL" id="VCGU01000005">
    <property type="protein sequence ID" value="TRY74868.1"/>
    <property type="molecule type" value="Genomic_DNA"/>
</dbReference>
<dbReference type="InterPro" id="IPR045266">
    <property type="entry name" value="DOH_DOMON"/>
</dbReference>
<dbReference type="Pfam" id="PF10517">
    <property type="entry name" value="DM13"/>
    <property type="match status" value="2"/>
</dbReference>
<evidence type="ECO:0000256" key="2">
    <source>
        <dbReference type="SAM" id="Phobius"/>
    </source>
</evidence>
<dbReference type="InterPro" id="IPR019545">
    <property type="entry name" value="DM13_domain"/>
</dbReference>
<feature type="transmembrane region" description="Helical" evidence="2">
    <location>
        <begin position="673"/>
        <end position="694"/>
    </location>
</feature>
<dbReference type="PANTHER" id="PTHR24036:SF16">
    <property type="entry name" value="KNICKKOPF"/>
    <property type="match status" value="1"/>
</dbReference>
<feature type="domain" description="DM13" evidence="5">
    <location>
        <begin position="155"/>
        <end position="259"/>
    </location>
</feature>
<evidence type="ECO:0000259" key="4">
    <source>
        <dbReference type="PROSITE" id="PS50836"/>
    </source>
</evidence>
<dbReference type="OrthoDB" id="2448405at2759"/>
<dbReference type="PROSITE" id="PS50836">
    <property type="entry name" value="DOMON"/>
    <property type="match status" value="1"/>
</dbReference>
<keyword evidence="2" id="KW-0472">Membrane</keyword>
<dbReference type="OMA" id="SFTHANM"/>
<keyword evidence="3" id="KW-0732">Signal</keyword>
<feature type="domain" description="DM13" evidence="5">
    <location>
        <begin position="36"/>
        <end position="143"/>
    </location>
</feature>
<evidence type="ECO:0000259" key="5">
    <source>
        <dbReference type="PROSITE" id="PS51549"/>
    </source>
</evidence>
<sequence length="695" mass="78201">MKRKKSIFPLCLSYLLVLGVVKAQFGFEEEDEGYQGKLIGTFNSYHHQVNGKVYAVDEYTILIKDFVYDGNGEDTFFWAGGSNRPGPQGFIVPDEAGRTNVLKRYLNDLITITLPDKKRVTDIKWFAVYDLSLHDTFGDVFIPEDFEPPGNQILSDIFGRSNGVRAESVVVMDSKTIKLEGFSYDGLGGDVYFWVGIGPQPSSKGHQVPDELGYFSPLRKYDQEDIYLQLPGESTVFDIRWFAIYDKANKRDLGHLIIPDGLNVPPSLVDIVHHETTLPNCEMLHTNLLIAWSTFAPSITIELAAMIDENDYIGFGVSGEQGKSVMLGSDVAVGYIDGYLGLVDDYNITAKSPCSGVLGVKRGVCRDNVVKGNDNNQIQTHARKDGVTTITYRRTLKTLSDPGDLPLNEDGDTSIIWALGKLARNGRNLEPSFHHTYPKQHVTINFARTESQNNCKPFTKDNRSKTKKEIWGPFRIFDPTLRSFDARLGPSGLSKGYTGTTGLPSVGLAWYVNGYMTPELYLRRGLTYAFRVEGGNDPYSPDYYHPFVITSDATGGFERFSDEQKSEVRILAGVEFTRRGVVRTTASGRLCLWKHRPGEDRRLDDNYLTFERYRNSLQLECEEGEAAILEVTPNVTWPDVVYYQSFTHPYMGWKINIVDNFNSRYLLNGSVRVAIVPGALACSWIGLLMWRVIYN</sequence>
<keyword evidence="1" id="KW-0677">Repeat</keyword>
<dbReference type="Pfam" id="PF03351">
    <property type="entry name" value="DOMON"/>
    <property type="match status" value="1"/>
</dbReference>
<keyword evidence="7" id="KW-1185">Reference proteome</keyword>
<protein>
    <recommendedName>
        <fullName evidence="8">DOMON domain-containing protein</fullName>
    </recommendedName>
</protein>
<comment type="caution">
    <text evidence="6">The sequence shown here is derived from an EMBL/GenBank/DDBJ whole genome shotgun (WGS) entry which is preliminary data.</text>
</comment>
<gene>
    <name evidence="6" type="ORF">TCAL_12567</name>
</gene>
<dbReference type="SMART" id="SM00686">
    <property type="entry name" value="DM13"/>
    <property type="match status" value="2"/>
</dbReference>
<feature type="chain" id="PRO_5021737964" description="DOMON domain-containing protein" evidence="3">
    <location>
        <begin position="24"/>
        <end position="695"/>
    </location>
</feature>
<evidence type="ECO:0000313" key="6">
    <source>
        <dbReference type="EMBL" id="TRY74868.1"/>
    </source>
</evidence>
<proteinExistence type="predicted"/>
<dbReference type="InterPro" id="IPR005018">
    <property type="entry name" value="DOMON_domain"/>
</dbReference>
<evidence type="ECO:0000256" key="3">
    <source>
        <dbReference type="SAM" id="SignalP"/>
    </source>
</evidence>
<dbReference type="AlphaFoldDB" id="A0A553PB15"/>
<dbReference type="InterPro" id="IPR052126">
    <property type="entry name" value="Spindle_Org/Thrombomodulin"/>
</dbReference>
<name>A0A553PB15_TIGCA</name>
<organism evidence="6 7">
    <name type="scientific">Tigriopus californicus</name>
    <name type="common">Marine copepod</name>
    <dbReference type="NCBI Taxonomy" id="6832"/>
    <lineage>
        <taxon>Eukaryota</taxon>
        <taxon>Metazoa</taxon>
        <taxon>Ecdysozoa</taxon>
        <taxon>Arthropoda</taxon>
        <taxon>Crustacea</taxon>
        <taxon>Multicrustacea</taxon>
        <taxon>Hexanauplia</taxon>
        <taxon>Copepoda</taxon>
        <taxon>Harpacticoida</taxon>
        <taxon>Harpacticidae</taxon>
        <taxon>Tigriopus</taxon>
    </lineage>
</organism>
<dbReference type="PANTHER" id="PTHR24036">
    <property type="entry name" value="SKELETOR-RELATED"/>
    <property type="match status" value="1"/>
</dbReference>
<dbReference type="PROSITE" id="PS51549">
    <property type="entry name" value="DM13"/>
    <property type="match status" value="2"/>
</dbReference>
<evidence type="ECO:0000256" key="1">
    <source>
        <dbReference type="ARBA" id="ARBA00022737"/>
    </source>
</evidence>
<evidence type="ECO:0008006" key="8">
    <source>
        <dbReference type="Google" id="ProtNLM"/>
    </source>
</evidence>
<dbReference type="SMART" id="SM00664">
    <property type="entry name" value="DoH"/>
    <property type="match status" value="1"/>
</dbReference>